<dbReference type="GeneID" id="74946678"/>
<evidence type="ECO:0000256" key="1">
    <source>
        <dbReference type="SAM" id="MobiDB-lite"/>
    </source>
</evidence>
<feature type="compositionally biased region" description="Polar residues" evidence="1">
    <location>
        <begin position="191"/>
        <end position="200"/>
    </location>
</feature>
<dbReference type="HOGENOM" id="CLU_117972_0_0_2"/>
<dbReference type="KEGG" id="nvn:NVIE_014150"/>
<dbReference type="OrthoDB" id="12047at2157"/>
<dbReference type="AlphaFoldDB" id="A0A060HG96"/>
<name>A0A060HG96_9ARCH</name>
<organism evidence="2 3">
    <name type="scientific">Nitrososphaera viennensis EN76</name>
    <dbReference type="NCBI Taxonomy" id="926571"/>
    <lineage>
        <taxon>Archaea</taxon>
        <taxon>Nitrososphaerota</taxon>
        <taxon>Nitrososphaeria</taxon>
        <taxon>Nitrososphaerales</taxon>
        <taxon>Nitrososphaeraceae</taxon>
        <taxon>Nitrososphaera</taxon>
    </lineage>
</organism>
<dbReference type="Proteomes" id="UP000027093">
    <property type="component" value="Chromosome"/>
</dbReference>
<keyword evidence="3" id="KW-1185">Reference proteome</keyword>
<gene>
    <name evidence="2" type="ORF">NVIE_014150</name>
</gene>
<protein>
    <submittedName>
        <fullName evidence="2">Uncharacterized protein</fullName>
    </submittedName>
</protein>
<evidence type="ECO:0000313" key="2">
    <source>
        <dbReference type="EMBL" id="AIC15654.1"/>
    </source>
</evidence>
<dbReference type="EMBL" id="CP007536">
    <property type="protein sequence ID" value="AIC15654.1"/>
    <property type="molecule type" value="Genomic_DNA"/>
</dbReference>
<evidence type="ECO:0000313" key="3">
    <source>
        <dbReference type="Proteomes" id="UP000027093"/>
    </source>
</evidence>
<dbReference type="STRING" id="926571.NVIE_014150"/>
<accession>A0A060HG96</accession>
<sequence length="200" mass="20917">MSQDNNGIKIKTLPAKNRFLAITMAGVLAAAFSAVWLAGTTASAQEETGPSTVVRDSVLLVGPRTIAEGDFVHLYDATPDHIMVGHVALKIPCDDDSNPSLQVLIGQAPNLAPANNVTLISELSTPGQQCMYHVHIESHVDPDNPLITDVAVQNMGDEDVELTGTSTVFVGINEIMPNPAGGENAAGNMTEGGSMQGMTP</sequence>
<feature type="region of interest" description="Disordered" evidence="1">
    <location>
        <begin position="180"/>
        <end position="200"/>
    </location>
</feature>
<reference evidence="2 3" key="1">
    <citation type="journal article" date="2014" name="Int. J. Syst. Evol. Microbiol.">
        <title>Nitrososphaera viennensis gen. nov., sp. nov., an aerobic and mesophilic, ammonia-oxidizing archaeon from soil and a member of the archaeal phylum Thaumarchaeota.</title>
        <authorList>
            <person name="Stieglmeier M."/>
            <person name="Klingl A."/>
            <person name="Alves R.J."/>
            <person name="Rittmann S.K."/>
            <person name="Melcher M."/>
            <person name="Leisch N."/>
            <person name="Schleper C."/>
        </authorList>
    </citation>
    <scope>NUCLEOTIDE SEQUENCE [LARGE SCALE GENOMIC DNA]</scope>
    <source>
        <strain evidence="2">EN76</strain>
    </source>
</reference>
<dbReference type="RefSeq" id="WP_075054616.1">
    <property type="nucleotide sequence ID" value="NZ_CP007536.1"/>
</dbReference>
<proteinExistence type="predicted"/>